<dbReference type="GO" id="GO:0043531">
    <property type="term" value="F:ADP binding"/>
    <property type="evidence" value="ECO:0007669"/>
    <property type="project" value="UniProtKB-UniRule"/>
</dbReference>
<proteinExistence type="inferred from homology"/>
<dbReference type="EMBL" id="CAJEWE010000010">
    <property type="protein sequence ID" value="CAD2076968.1"/>
    <property type="molecule type" value="Genomic_DNA"/>
</dbReference>
<keyword evidence="3 5" id="KW-0547">Nucleotide-binding</keyword>
<comment type="function">
    <text evidence="5">Bifunctional serine/threonine kinase and phosphorylase involved in the regulation of the pyruvate, phosphate dikinase (PPDK) by catalyzing its phosphorylation/dephosphorylation.</text>
</comment>
<evidence type="ECO:0000256" key="3">
    <source>
        <dbReference type="ARBA" id="ARBA00022741"/>
    </source>
</evidence>
<dbReference type="GO" id="GO:0004674">
    <property type="term" value="F:protein serine/threonine kinase activity"/>
    <property type="evidence" value="ECO:0007669"/>
    <property type="project" value="UniProtKB-UniRule"/>
</dbReference>
<sequence length="268" mass="30454">MASFKIVIVSDSIGETGEFVARAGLSQFNFEIDEKVLTRYPHIKDKEDFDFVIRQHKDEDIIIVYTIIHPELRDYVQKTLNEKNITHVDVMGPIMSAIESKTELTPFYEPGRVHILDEDYFKKIDAIEFAVKYDDGKDSSGLLKADIVLLGVSRTSKTPLSQYFAHKGYRVVNVPLVPEVAVPKELFNIDPSKIIGLKIDSEPLFRIRKERLSQLGLLDGANYGKSERISEELEYFDQIVKKLGCQTINVSNKAIEESANEIMKILGI</sequence>
<comment type="caution">
    <text evidence="6">The sequence shown here is derived from an EMBL/GenBank/DDBJ whole genome shotgun (WGS) entry which is preliminary data.</text>
</comment>
<dbReference type="PANTHER" id="PTHR31756">
    <property type="entry name" value="PYRUVATE, PHOSPHATE DIKINASE REGULATORY PROTEIN 1, CHLOROPLASTIC"/>
    <property type="match status" value="1"/>
</dbReference>
<evidence type="ECO:0000313" key="7">
    <source>
        <dbReference type="Proteomes" id="UP000521032"/>
    </source>
</evidence>
<keyword evidence="2 5" id="KW-0808">Transferase</keyword>
<dbReference type="PANTHER" id="PTHR31756:SF3">
    <property type="entry name" value="PYRUVATE, PHOSPHATE DIKINASE REGULATORY PROTEIN 1, CHLOROPLASTIC"/>
    <property type="match status" value="1"/>
</dbReference>
<dbReference type="Pfam" id="PF03618">
    <property type="entry name" value="Kinase-PPPase"/>
    <property type="match status" value="1"/>
</dbReference>
<comment type="catalytic activity">
    <reaction evidence="5">
        <text>N(tele)-phospho-L-histidyl/O-phospho-L-threonyl-[pyruvate, phosphate dikinase] + phosphate + H(+) = N(tele)-phospho-L-histidyl/L-threonyl-[pyruvate, phosphate dikinase] + diphosphate</text>
        <dbReference type="Rhea" id="RHEA:43696"/>
        <dbReference type="Rhea" id="RHEA-COMP:10650"/>
        <dbReference type="Rhea" id="RHEA-COMP:10651"/>
        <dbReference type="ChEBI" id="CHEBI:15378"/>
        <dbReference type="ChEBI" id="CHEBI:30013"/>
        <dbReference type="ChEBI" id="CHEBI:33019"/>
        <dbReference type="ChEBI" id="CHEBI:43474"/>
        <dbReference type="ChEBI" id="CHEBI:61977"/>
        <dbReference type="ChEBI" id="CHEBI:83586"/>
        <dbReference type="EC" id="2.7.4.27"/>
    </reaction>
</comment>
<keyword evidence="6" id="KW-0670">Pyruvate</keyword>
<comment type="catalytic activity">
    <reaction evidence="5">
        <text>N(tele)-phospho-L-histidyl/L-threonyl-[pyruvate, phosphate dikinase] + ADP = N(tele)-phospho-L-histidyl/O-phospho-L-threonyl-[pyruvate, phosphate dikinase] + AMP + H(+)</text>
        <dbReference type="Rhea" id="RHEA:43692"/>
        <dbReference type="Rhea" id="RHEA-COMP:10650"/>
        <dbReference type="Rhea" id="RHEA-COMP:10651"/>
        <dbReference type="ChEBI" id="CHEBI:15378"/>
        <dbReference type="ChEBI" id="CHEBI:30013"/>
        <dbReference type="ChEBI" id="CHEBI:61977"/>
        <dbReference type="ChEBI" id="CHEBI:83586"/>
        <dbReference type="ChEBI" id="CHEBI:456215"/>
        <dbReference type="ChEBI" id="CHEBI:456216"/>
        <dbReference type="EC" id="2.7.11.32"/>
    </reaction>
</comment>
<keyword evidence="1 5" id="KW-0723">Serine/threonine-protein kinase</keyword>
<evidence type="ECO:0000256" key="5">
    <source>
        <dbReference type="HAMAP-Rule" id="MF_00921"/>
    </source>
</evidence>
<keyword evidence="7" id="KW-1185">Reference proteome</keyword>
<keyword evidence="4 5" id="KW-0418">Kinase</keyword>
<protein>
    <recommendedName>
        <fullName evidence="5">Putative pyruvate, phosphate dikinase regulatory protein</fullName>
        <shortName evidence="5">PPDK regulatory protein</shortName>
        <ecNumber evidence="5">2.7.11.32</ecNumber>
        <ecNumber evidence="5">2.7.4.27</ecNumber>
    </recommendedName>
</protein>
<organism evidence="6 7">
    <name type="scientific">Phocicoccus schoeneichii</name>
    <dbReference type="NCBI Taxonomy" id="1812261"/>
    <lineage>
        <taxon>Bacteria</taxon>
        <taxon>Bacillati</taxon>
        <taxon>Bacillota</taxon>
        <taxon>Bacilli</taxon>
        <taxon>Bacillales</taxon>
        <taxon>Salinicoccaceae</taxon>
        <taxon>Phocicoccus</taxon>
    </lineage>
</organism>
<dbReference type="GO" id="GO:0005524">
    <property type="term" value="F:ATP binding"/>
    <property type="evidence" value="ECO:0007669"/>
    <property type="project" value="InterPro"/>
</dbReference>
<dbReference type="GO" id="GO:0016776">
    <property type="term" value="F:phosphotransferase activity, phosphate group as acceptor"/>
    <property type="evidence" value="ECO:0007669"/>
    <property type="project" value="UniProtKB-UniRule"/>
</dbReference>
<dbReference type="EC" id="2.7.11.32" evidence="5"/>
<evidence type="ECO:0000256" key="4">
    <source>
        <dbReference type="ARBA" id="ARBA00022777"/>
    </source>
</evidence>
<dbReference type="HAMAP" id="MF_00921">
    <property type="entry name" value="PDRP"/>
    <property type="match status" value="1"/>
</dbReference>
<dbReference type="InterPro" id="IPR005177">
    <property type="entry name" value="Kinase-pyrophosphorylase"/>
</dbReference>
<dbReference type="Proteomes" id="UP000521032">
    <property type="component" value="Unassembled WGS sequence"/>
</dbReference>
<gene>
    <name evidence="6" type="primary">yqfL_2</name>
    <name evidence="6" type="ORF">JEOSCH030_01192</name>
</gene>
<dbReference type="RefSeq" id="WP_186087609.1">
    <property type="nucleotide sequence ID" value="NZ_BMDB01000001.1"/>
</dbReference>
<evidence type="ECO:0000313" key="6">
    <source>
        <dbReference type="EMBL" id="CAD2076968.1"/>
    </source>
</evidence>
<evidence type="ECO:0000256" key="1">
    <source>
        <dbReference type="ARBA" id="ARBA00022527"/>
    </source>
</evidence>
<reference evidence="6 7" key="1">
    <citation type="submission" date="2020-07" db="EMBL/GenBank/DDBJ databases">
        <authorList>
            <person name="Criscuolo A."/>
        </authorList>
    </citation>
    <scope>NUCLEOTIDE SEQUENCE [LARGE SCALE GENOMIC DNA]</scope>
    <source>
        <strain evidence="7">CIP 111030</strain>
    </source>
</reference>
<dbReference type="NCBIfam" id="NF003742">
    <property type="entry name" value="PRK05339.1"/>
    <property type="match status" value="1"/>
</dbReference>
<dbReference type="AlphaFoldDB" id="A0A6V7RGF3"/>
<name>A0A6V7RGF3_9BACL</name>
<evidence type="ECO:0000256" key="2">
    <source>
        <dbReference type="ARBA" id="ARBA00022679"/>
    </source>
</evidence>
<dbReference type="EC" id="2.7.4.27" evidence="5"/>
<comment type="similarity">
    <text evidence="5">Belongs to the pyruvate, phosphate/water dikinase regulatory protein family. PDRP subfamily.</text>
</comment>
<accession>A0A6V7RGF3</accession>
<feature type="binding site" evidence="5">
    <location>
        <begin position="151"/>
        <end position="158"/>
    </location>
    <ligand>
        <name>ADP</name>
        <dbReference type="ChEBI" id="CHEBI:456216"/>
    </ligand>
</feature>
<dbReference type="InterPro" id="IPR026565">
    <property type="entry name" value="PPDK_reg"/>
</dbReference>